<dbReference type="EMBL" id="KL142419">
    <property type="protein sequence ID" value="KDR66900.1"/>
    <property type="molecule type" value="Genomic_DNA"/>
</dbReference>
<keyword evidence="2" id="KW-1185">Reference proteome</keyword>
<protein>
    <submittedName>
        <fullName evidence="1">Uncharacterized protein</fullName>
    </submittedName>
</protein>
<sequence>MDYSTYLKLKNYSMASRGFSFRPHPISVFFEFDAEPSAKPTSKTLFYLKYWTACLLSLNKLEEVDIRIDAYPTISTIFATDLEIVALNLSDVSMFPELKSVAITVFWTENETEEFPVQVEEDLLEADPFGIWDGFGTTHLASLTIRKSVHLSYSVKDNCGRLFQPFCQLVLRIGKPQTDNLRNRAASRVPDAESQDGGYSGANSCSNWALQKFQSGQPAPSPTSDLGSSRALIVYIEMSEERRHSDWVPEVMAPMAQLYKAVLLDLVLFRRIQGPLKE</sequence>
<dbReference type="HOGENOM" id="CLU_1001320_0_0_1"/>
<organism evidence="1 2">
    <name type="scientific">Galerina marginata (strain CBS 339.88)</name>
    <dbReference type="NCBI Taxonomy" id="685588"/>
    <lineage>
        <taxon>Eukaryota</taxon>
        <taxon>Fungi</taxon>
        <taxon>Dikarya</taxon>
        <taxon>Basidiomycota</taxon>
        <taxon>Agaricomycotina</taxon>
        <taxon>Agaricomycetes</taxon>
        <taxon>Agaricomycetidae</taxon>
        <taxon>Agaricales</taxon>
        <taxon>Agaricineae</taxon>
        <taxon>Strophariaceae</taxon>
        <taxon>Galerina</taxon>
    </lineage>
</organism>
<gene>
    <name evidence="1" type="ORF">GALMADRAFT_216773</name>
</gene>
<proteinExistence type="predicted"/>
<name>A0A067S7Q9_GALM3</name>
<dbReference type="AlphaFoldDB" id="A0A067S7Q9"/>
<evidence type="ECO:0000313" key="1">
    <source>
        <dbReference type="EMBL" id="KDR66900.1"/>
    </source>
</evidence>
<reference evidence="2" key="1">
    <citation type="journal article" date="2014" name="Proc. Natl. Acad. Sci. U.S.A.">
        <title>Extensive sampling of basidiomycete genomes demonstrates inadequacy of the white-rot/brown-rot paradigm for wood decay fungi.</title>
        <authorList>
            <person name="Riley R."/>
            <person name="Salamov A.A."/>
            <person name="Brown D.W."/>
            <person name="Nagy L.G."/>
            <person name="Floudas D."/>
            <person name="Held B.W."/>
            <person name="Levasseur A."/>
            <person name="Lombard V."/>
            <person name="Morin E."/>
            <person name="Otillar R."/>
            <person name="Lindquist E.A."/>
            <person name="Sun H."/>
            <person name="LaButti K.M."/>
            <person name="Schmutz J."/>
            <person name="Jabbour D."/>
            <person name="Luo H."/>
            <person name="Baker S.E."/>
            <person name="Pisabarro A.G."/>
            <person name="Walton J.D."/>
            <person name="Blanchette R.A."/>
            <person name="Henrissat B."/>
            <person name="Martin F."/>
            <person name="Cullen D."/>
            <person name="Hibbett D.S."/>
            <person name="Grigoriev I.V."/>
        </authorList>
    </citation>
    <scope>NUCLEOTIDE SEQUENCE [LARGE SCALE GENOMIC DNA]</scope>
    <source>
        <strain evidence="2">CBS 339.88</strain>
    </source>
</reference>
<evidence type="ECO:0000313" key="2">
    <source>
        <dbReference type="Proteomes" id="UP000027222"/>
    </source>
</evidence>
<dbReference type="Proteomes" id="UP000027222">
    <property type="component" value="Unassembled WGS sequence"/>
</dbReference>
<accession>A0A067S7Q9</accession>